<dbReference type="InterPro" id="IPR032675">
    <property type="entry name" value="LRR_dom_sf"/>
</dbReference>
<gene>
    <name evidence="1" type="ORF">GBAR_LOCUS27505</name>
</gene>
<organism evidence="1 2">
    <name type="scientific">Geodia barretti</name>
    <name type="common">Barrett's horny sponge</name>
    <dbReference type="NCBI Taxonomy" id="519541"/>
    <lineage>
        <taxon>Eukaryota</taxon>
        <taxon>Metazoa</taxon>
        <taxon>Porifera</taxon>
        <taxon>Demospongiae</taxon>
        <taxon>Heteroscleromorpha</taxon>
        <taxon>Tetractinellida</taxon>
        <taxon>Astrophorina</taxon>
        <taxon>Geodiidae</taxon>
        <taxon>Geodia</taxon>
    </lineage>
</organism>
<accession>A0AA35TKT6</accession>
<comment type="caution">
    <text evidence="1">The sequence shown here is derived from an EMBL/GenBank/DDBJ whole genome shotgun (WGS) entry which is preliminary data.</text>
</comment>
<reference evidence="1" key="1">
    <citation type="submission" date="2023-03" db="EMBL/GenBank/DDBJ databases">
        <authorList>
            <person name="Steffen K."/>
            <person name="Cardenas P."/>
        </authorList>
    </citation>
    <scope>NUCLEOTIDE SEQUENCE</scope>
</reference>
<dbReference type="EMBL" id="CASHTH010003827">
    <property type="protein sequence ID" value="CAI8049993.1"/>
    <property type="molecule type" value="Genomic_DNA"/>
</dbReference>
<dbReference type="Proteomes" id="UP001174909">
    <property type="component" value="Unassembled WGS sequence"/>
</dbReference>
<protein>
    <submittedName>
        <fullName evidence="1">ATP synthase subunit s, mitochondrial</fullName>
    </submittedName>
</protein>
<name>A0AA35TKT6_GEOBA</name>
<sequence>MLGSSLRSCMPVSSGSRVKGRRVFVPQRTFWMWLNFVFNRVDHSRVADVGPDRAAAEWILRLGGSVKFGSFESWTTDYNRMPAEPRETTRLEAINASGITITNNGLEHLVGLEGVYHLDFTNCKYLSDEGLVHLANVRGSLLELELSGCPSISSSGLPCLYGLSRLQYLGLRDTPGIRDRDTALAALLGALPHCQIGS</sequence>
<evidence type="ECO:0000313" key="2">
    <source>
        <dbReference type="Proteomes" id="UP001174909"/>
    </source>
</evidence>
<evidence type="ECO:0000313" key="1">
    <source>
        <dbReference type="EMBL" id="CAI8049993.1"/>
    </source>
</evidence>
<dbReference type="Gene3D" id="3.80.10.10">
    <property type="entry name" value="Ribonuclease Inhibitor"/>
    <property type="match status" value="1"/>
</dbReference>
<dbReference type="AlphaFoldDB" id="A0AA35TKT6"/>
<keyword evidence="2" id="KW-1185">Reference proteome</keyword>
<dbReference type="SUPFAM" id="SSF52047">
    <property type="entry name" value="RNI-like"/>
    <property type="match status" value="1"/>
</dbReference>
<proteinExistence type="predicted"/>